<evidence type="ECO:0000313" key="2">
    <source>
        <dbReference type="EMBL" id="KAA5835963.1"/>
    </source>
</evidence>
<accession>A0A5M7C2K1</accession>
<dbReference type="EMBL" id="VWPH01000003">
    <property type="protein sequence ID" value="KAA5835963.1"/>
    <property type="molecule type" value="Genomic_DNA"/>
</dbReference>
<comment type="caution">
    <text evidence="2">The sequence shown here is derived from an EMBL/GenBank/DDBJ whole genome shotgun (WGS) entry which is preliminary data.</text>
</comment>
<feature type="compositionally biased region" description="Polar residues" evidence="1">
    <location>
        <begin position="10"/>
        <end position="21"/>
    </location>
</feature>
<proteinExistence type="predicted"/>
<organism evidence="2 3">
    <name type="scientific">Saccharopolyspora hirsuta</name>
    <dbReference type="NCBI Taxonomy" id="1837"/>
    <lineage>
        <taxon>Bacteria</taxon>
        <taxon>Bacillati</taxon>
        <taxon>Actinomycetota</taxon>
        <taxon>Actinomycetes</taxon>
        <taxon>Pseudonocardiales</taxon>
        <taxon>Pseudonocardiaceae</taxon>
        <taxon>Saccharopolyspora</taxon>
    </lineage>
</organism>
<feature type="region of interest" description="Disordered" evidence="1">
    <location>
        <begin position="1"/>
        <end position="27"/>
    </location>
</feature>
<dbReference type="RefSeq" id="WP_150065623.1">
    <property type="nucleotide sequence ID" value="NZ_JBEPDJ010000003.1"/>
</dbReference>
<keyword evidence="3" id="KW-1185">Reference proteome</keyword>
<feature type="region of interest" description="Disordered" evidence="1">
    <location>
        <begin position="127"/>
        <end position="152"/>
    </location>
</feature>
<gene>
    <name evidence="2" type="ORF">F1721_06310</name>
</gene>
<evidence type="ECO:0000313" key="3">
    <source>
        <dbReference type="Proteomes" id="UP000323946"/>
    </source>
</evidence>
<protein>
    <submittedName>
        <fullName evidence="2">Uncharacterized protein</fullName>
    </submittedName>
</protein>
<dbReference type="InterPro" id="IPR049709">
    <property type="entry name" value="IniB-like_N"/>
</dbReference>
<dbReference type="OrthoDB" id="3403955at2"/>
<sequence>MVNPQHGRAESTTPDPGTHSTGLPEEPTLYEFLTRLVSDPAARSAFDADPQATLDQAGLGGMSATDVLHASSLVLDYAPVEVVTEYGRSLQSSVEKFAASAQAVAFNQLHPAHPLDQEDHMLQNIAPQPEDFGKDNDVDATLPAPAPAPSHNTDVDVDVEQNDSHNLISIHHVLSDNSVGNDNIIGSVVGNTVGQVGDSLDLGDVTNTIGNSVSEVNQTANHVFDTSVDLTAGAGSIVYGDVTNLVGNVTNGDVTNVVGDVTNVAGDLNVGNVLGDVTNGDVTEIVANAPVVGDVVGDVTNVVGNAPVVGDVVGNVTSGDITNVTGVVGDVTNVAGDLPVVGEVTGVVGDVAGNVPVVGDALGTVAGGDVSALPVDDVTSALPVDDVTSALPTEPVEAVTGTVGSLPVVGEVADTATSALPLDVDGLL</sequence>
<dbReference type="AlphaFoldDB" id="A0A5M7C2K1"/>
<dbReference type="Proteomes" id="UP000323946">
    <property type="component" value="Unassembled WGS sequence"/>
</dbReference>
<reference evidence="2 3" key="1">
    <citation type="submission" date="2019-09" db="EMBL/GenBank/DDBJ databases">
        <title>Draft genome sequence of the thermophilic Saccharopolyspora hirsuta VKM Ac-666T.</title>
        <authorList>
            <person name="Lobastova T.G."/>
            <person name="Fokina V."/>
            <person name="Bragin E.Y."/>
            <person name="Shtratnikova V.Y."/>
            <person name="Starodumova I.P."/>
            <person name="Tarlachkov S.V."/>
            <person name="Donova M.V."/>
        </authorList>
    </citation>
    <scope>NUCLEOTIDE SEQUENCE [LARGE SCALE GENOMIC DNA]</scope>
    <source>
        <strain evidence="2 3">VKM Ac-666</strain>
    </source>
</reference>
<dbReference type="NCBIfam" id="NF038175">
    <property type="entry name" value="IniB_NTERM"/>
    <property type="match status" value="1"/>
</dbReference>
<evidence type="ECO:0000256" key="1">
    <source>
        <dbReference type="SAM" id="MobiDB-lite"/>
    </source>
</evidence>
<name>A0A5M7C2K1_SACHI</name>